<keyword evidence="7" id="KW-1185">Reference proteome</keyword>
<dbReference type="InterPro" id="IPR017584">
    <property type="entry name" value="Pyridine_nucleo_diS_OxRdtase_N"/>
</dbReference>
<dbReference type="PANTHER" id="PTHR42913">
    <property type="entry name" value="APOPTOSIS-INDUCING FACTOR 1"/>
    <property type="match status" value="1"/>
</dbReference>
<dbReference type="InterPro" id="IPR036188">
    <property type="entry name" value="FAD/NAD-bd_sf"/>
</dbReference>
<dbReference type="InterPro" id="IPR023753">
    <property type="entry name" value="FAD/NAD-binding_dom"/>
</dbReference>
<dbReference type="SUPFAM" id="SSF51905">
    <property type="entry name" value="FAD/NAD(P)-binding domain"/>
    <property type="match status" value="2"/>
</dbReference>
<keyword evidence="3" id="KW-0274">FAD</keyword>
<comment type="cofactor">
    <cofactor evidence="1">
        <name>FAD</name>
        <dbReference type="ChEBI" id="CHEBI:57692"/>
    </cofactor>
</comment>
<evidence type="ECO:0000259" key="5">
    <source>
        <dbReference type="Pfam" id="PF07992"/>
    </source>
</evidence>
<dbReference type="Proteomes" id="UP000706333">
    <property type="component" value="Unassembled WGS sequence"/>
</dbReference>
<dbReference type="PANTHER" id="PTHR42913:SF9">
    <property type="entry name" value="SLR1591 PROTEIN"/>
    <property type="match status" value="1"/>
</dbReference>
<keyword evidence="2" id="KW-0285">Flavoprotein</keyword>
<gene>
    <name evidence="6" type="ORF">CCR87_11160</name>
</gene>
<dbReference type="InterPro" id="IPR051169">
    <property type="entry name" value="NADH-Q_oxidoreductase"/>
</dbReference>
<keyword evidence="4" id="KW-0560">Oxidoreductase</keyword>
<dbReference type="Gene3D" id="3.50.50.100">
    <property type="match status" value="1"/>
</dbReference>
<feature type="non-terminal residue" evidence="6">
    <location>
        <position position="356"/>
    </location>
</feature>
<reference evidence="6" key="2">
    <citation type="journal article" date="2020" name="Microorganisms">
        <title>Osmotic Adaptation and Compatible Solute Biosynthesis of Phototrophic Bacteria as Revealed from Genome Analyses.</title>
        <authorList>
            <person name="Imhoff J.F."/>
            <person name="Rahn T."/>
            <person name="Kunzel S."/>
            <person name="Keller A."/>
            <person name="Neulinger S.C."/>
        </authorList>
    </citation>
    <scope>NUCLEOTIDE SEQUENCE</scope>
    <source>
        <strain evidence="6">LMG 28126</strain>
    </source>
</reference>
<comment type="caution">
    <text evidence="6">The sequence shown here is derived from an EMBL/GenBank/DDBJ whole genome shotgun (WGS) entry which is preliminary data.</text>
</comment>
<reference evidence="6" key="1">
    <citation type="submission" date="2017-05" db="EMBL/GenBank/DDBJ databases">
        <authorList>
            <person name="Imhoff J.F."/>
            <person name="Rahn T."/>
            <person name="Kuenzel S."/>
            <person name="Neulinger S.C."/>
        </authorList>
    </citation>
    <scope>NUCLEOTIDE SEQUENCE</scope>
    <source>
        <strain evidence="6">LMG 28126</strain>
    </source>
</reference>
<evidence type="ECO:0000313" key="7">
    <source>
        <dbReference type="Proteomes" id="UP000706333"/>
    </source>
</evidence>
<dbReference type="Pfam" id="PF07992">
    <property type="entry name" value="Pyr_redox_2"/>
    <property type="match status" value="1"/>
</dbReference>
<evidence type="ECO:0000313" key="6">
    <source>
        <dbReference type="EMBL" id="MBK5927877.1"/>
    </source>
</evidence>
<feature type="domain" description="FAD/NAD(P)-binding" evidence="5">
    <location>
        <begin position="10"/>
        <end position="296"/>
    </location>
</feature>
<evidence type="ECO:0000256" key="3">
    <source>
        <dbReference type="ARBA" id="ARBA00022827"/>
    </source>
</evidence>
<sequence>MHTPLPLTRDLVLIGGGHAHALVLRAWGMAPLPGARLTLISPAPTAPYTGMLPGHIAGHYPRAALEIDLVRLARHAGARLILDRATGLDRAAGRVHLRDGAPVAYDVAALDIGITSDMPALPGFVDHAVAAKPLDAYASRWSAFLEALDAGRVPPQVAVIGGGVAGVELALAMAHRMARHDAARVTVLEAGAQALPGVSAQARSRLLAHMDRLGVALITGARAARIEAGAVVLQDARRVPSALTVGAAGARAQGWLADTGLHLTEGAITVDRHLRSVTDPAIFAAGDCAHLSHAPRPKAGVFAVRESPILAANLRAALSEGRGAGRMRAYRPQRDYLKLVSTGGKGAVADKWGRVW</sequence>
<accession>A0A934TL66</accession>
<protein>
    <submittedName>
        <fullName evidence="6">Bifunctional NADH dehydrogenase FAD-containing subunit/selenide, water dikinase SelD</fullName>
    </submittedName>
</protein>
<evidence type="ECO:0000256" key="1">
    <source>
        <dbReference type="ARBA" id="ARBA00001974"/>
    </source>
</evidence>
<proteinExistence type="predicted"/>
<name>A0A934TL66_9RHOB</name>
<dbReference type="NCBIfam" id="TIGR03169">
    <property type="entry name" value="Nterm_to_SelD"/>
    <property type="match status" value="1"/>
</dbReference>
<organism evidence="6 7">
    <name type="scientific">Rhodobaculum claviforme</name>
    <dbReference type="NCBI Taxonomy" id="1549854"/>
    <lineage>
        <taxon>Bacteria</taxon>
        <taxon>Pseudomonadati</taxon>
        <taxon>Pseudomonadota</taxon>
        <taxon>Alphaproteobacteria</taxon>
        <taxon>Rhodobacterales</taxon>
        <taxon>Paracoccaceae</taxon>
        <taxon>Rhodobaculum</taxon>
    </lineage>
</organism>
<dbReference type="EMBL" id="NHSD01000277">
    <property type="protein sequence ID" value="MBK5927877.1"/>
    <property type="molecule type" value="Genomic_DNA"/>
</dbReference>
<dbReference type="PRINTS" id="PR00368">
    <property type="entry name" value="FADPNR"/>
</dbReference>
<dbReference type="GO" id="GO:0003955">
    <property type="term" value="F:NAD(P)H dehydrogenase (quinone) activity"/>
    <property type="evidence" value="ECO:0007669"/>
    <property type="project" value="TreeGrafter"/>
</dbReference>
<dbReference type="AlphaFoldDB" id="A0A934TL66"/>
<evidence type="ECO:0000256" key="2">
    <source>
        <dbReference type="ARBA" id="ARBA00022630"/>
    </source>
</evidence>
<evidence type="ECO:0000256" key="4">
    <source>
        <dbReference type="ARBA" id="ARBA00023002"/>
    </source>
</evidence>
<dbReference type="GO" id="GO:0019646">
    <property type="term" value="P:aerobic electron transport chain"/>
    <property type="evidence" value="ECO:0007669"/>
    <property type="project" value="TreeGrafter"/>
</dbReference>
<dbReference type="RefSeq" id="WP_201157626.1">
    <property type="nucleotide sequence ID" value="NZ_NHSD01000277.1"/>
</dbReference>